<evidence type="ECO:0000256" key="3">
    <source>
        <dbReference type="ARBA" id="ARBA00023235"/>
    </source>
</evidence>
<keyword evidence="3 8" id="KW-0413">Isomerase</keyword>
<comment type="catalytic activity">
    <reaction evidence="8">
        <text>a uridine in RNA = a pseudouridine in RNA</text>
        <dbReference type="Rhea" id="RHEA:48348"/>
        <dbReference type="Rhea" id="RHEA-COMP:12068"/>
        <dbReference type="Rhea" id="RHEA-COMP:12069"/>
        <dbReference type="ChEBI" id="CHEBI:65314"/>
        <dbReference type="ChEBI" id="CHEBI:65315"/>
    </reaction>
</comment>
<accession>A0A1F6TEY5</accession>
<dbReference type="PANTHER" id="PTHR21600">
    <property type="entry name" value="MITOCHONDRIAL RNA PSEUDOURIDINE SYNTHASE"/>
    <property type="match status" value="1"/>
</dbReference>
<evidence type="ECO:0000256" key="5">
    <source>
        <dbReference type="ARBA" id="ARBA00056072"/>
    </source>
</evidence>
<dbReference type="SUPFAM" id="SSF55120">
    <property type="entry name" value="Pseudouridine synthase"/>
    <property type="match status" value="1"/>
</dbReference>
<evidence type="ECO:0000256" key="8">
    <source>
        <dbReference type="RuleBase" id="RU362028"/>
    </source>
</evidence>
<dbReference type="NCBIfam" id="TIGR00005">
    <property type="entry name" value="rluA_subfam"/>
    <property type="match status" value="1"/>
</dbReference>
<dbReference type="Pfam" id="PF01479">
    <property type="entry name" value="S4"/>
    <property type="match status" value="1"/>
</dbReference>
<feature type="active site" evidence="6">
    <location>
        <position position="140"/>
    </location>
</feature>
<proteinExistence type="inferred from homology"/>
<dbReference type="SUPFAM" id="SSF55174">
    <property type="entry name" value="Alpha-L RNA-binding motif"/>
    <property type="match status" value="1"/>
</dbReference>
<dbReference type="InterPro" id="IPR002942">
    <property type="entry name" value="S4_RNA-bd"/>
</dbReference>
<comment type="caution">
    <text evidence="11">The sequence shown here is derived from an EMBL/GenBank/DDBJ whole genome shotgun (WGS) entry which is preliminary data.</text>
</comment>
<dbReference type="CDD" id="cd00165">
    <property type="entry name" value="S4"/>
    <property type="match status" value="1"/>
</dbReference>
<dbReference type="InterPro" id="IPR006225">
    <property type="entry name" value="PsdUridine_synth_RluC/D"/>
</dbReference>
<evidence type="ECO:0000313" key="12">
    <source>
        <dbReference type="Proteomes" id="UP000179344"/>
    </source>
</evidence>
<dbReference type="PROSITE" id="PS01129">
    <property type="entry name" value="PSI_RLU"/>
    <property type="match status" value="1"/>
</dbReference>
<sequence length="323" mass="35597">MKSSETAILSARIPREYAGQRLDRALAGLFPDITRSQMQRWIKDGRVLLDAAVPSKRDKVAGGEQVEVRVPPPPETGWRAQPIPLTVVYEDDDLIVVNKPPGLVVHPGAGNPEGTLLNALLNHAPGQARLPRAGIVHRLDKDTSGLLVVAKTERARQDLIRQLQQRTLGREYVALVNGVLTAGGTIEAPIGRHRHDRTRMTVTARGKEAVSHYRVLKKYRAHTLAQVRLESGRTHQIRVHMAHLKHPVVGDPTYGGRPRPPKGASARLRCALQGFKRQALHAAKLSLVHPVTGEKMQWAASVPRDMHVLMEELAKDARSGPAR</sequence>
<dbReference type="GO" id="GO:0003723">
    <property type="term" value="F:RNA binding"/>
    <property type="evidence" value="ECO:0007669"/>
    <property type="project" value="UniProtKB-KW"/>
</dbReference>
<comment type="similarity">
    <text evidence="1 8">Belongs to the pseudouridine synthase RluA family.</text>
</comment>
<dbReference type="Pfam" id="PF00849">
    <property type="entry name" value="PseudoU_synth_2"/>
    <property type="match status" value="1"/>
</dbReference>
<feature type="domain" description="Pseudouridine synthase RsuA/RluA-like" evidence="9">
    <location>
        <begin position="93"/>
        <end position="243"/>
    </location>
</feature>
<comment type="function">
    <text evidence="5">Responsible for synthesis of pseudouridine from uracil at positions 1911, 1915 and 1917 in 23S ribosomal RNA.</text>
</comment>
<feature type="domain" description="RNA-binding S4" evidence="10">
    <location>
        <begin position="20"/>
        <end position="50"/>
    </location>
</feature>
<reference evidence="11 12" key="1">
    <citation type="journal article" date="2016" name="Nat. Commun.">
        <title>Thousands of microbial genomes shed light on interconnected biogeochemical processes in an aquifer system.</title>
        <authorList>
            <person name="Anantharaman K."/>
            <person name="Brown C.T."/>
            <person name="Hug L.A."/>
            <person name="Sharon I."/>
            <person name="Castelle C.J."/>
            <person name="Probst A.J."/>
            <person name="Thomas B.C."/>
            <person name="Singh A."/>
            <person name="Wilkins M.J."/>
            <person name="Karaoz U."/>
            <person name="Brodie E.L."/>
            <person name="Williams K.H."/>
            <person name="Hubbard S.S."/>
            <person name="Banfield J.F."/>
        </authorList>
    </citation>
    <scope>NUCLEOTIDE SEQUENCE [LARGE SCALE GENOMIC DNA]</scope>
</reference>
<dbReference type="InterPro" id="IPR050188">
    <property type="entry name" value="RluA_PseudoU_synthase"/>
</dbReference>
<comment type="catalytic activity">
    <reaction evidence="4">
        <text>uridine(1911/1915/1917) in 23S rRNA = pseudouridine(1911/1915/1917) in 23S rRNA</text>
        <dbReference type="Rhea" id="RHEA:42524"/>
        <dbReference type="Rhea" id="RHEA-COMP:10097"/>
        <dbReference type="Rhea" id="RHEA-COMP:10098"/>
        <dbReference type="ChEBI" id="CHEBI:65314"/>
        <dbReference type="ChEBI" id="CHEBI:65315"/>
        <dbReference type="EC" id="5.4.99.23"/>
    </reaction>
</comment>
<evidence type="ECO:0000259" key="10">
    <source>
        <dbReference type="Pfam" id="PF01479"/>
    </source>
</evidence>
<dbReference type="EC" id="5.4.99.-" evidence="8"/>
<dbReference type="Gene3D" id="3.30.2350.10">
    <property type="entry name" value="Pseudouridine synthase"/>
    <property type="match status" value="1"/>
</dbReference>
<dbReference type="InterPro" id="IPR006224">
    <property type="entry name" value="PsdUridine_synth_RluA-like_CS"/>
</dbReference>
<dbReference type="InterPro" id="IPR036986">
    <property type="entry name" value="S4_RNA-bd_sf"/>
</dbReference>
<evidence type="ECO:0000259" key="9">
    <source>
        <dbReference type="Pfam" id="PF00849"/>
    </source>
</evidence>
<dbReference type="Proteomes" id="UP000179344">
    <property type="component" value="Unassembled WGS sequence"/>
</dbReference>
<dbReference type="EMBL" id="MFST01000106">
    <property type="protein sequence ID" value="OGI43626.1"/>
    <property type="molecule type" value="Genomic_DNA"/>
</dbReference>
<gene>
    <name evidence="11" type="ORF">A2V92_03780</name>
</gene>
<organism evidence="11 12">
    <name type="scientific">Candidatus Muproteobacteria bacterium RBG_16_65_31</name>
    <dbReference type="NCBI Taxonomy" id="1817759"/>
    <lineage>
        <taxon>Bacteria</taxon>
        <taxon>Pseudomonadati</taxon>
        <taxon>Pseudomonadota</taxon>
        <taxon>Candidatus Muproteobacteria</taxon>
    </lineage>
</organism>
<dbReference type="InterPro" id="IPR006145">
    <property type="entry name" value="PsdUridine_synth_RsuA/RluA"/>
</dbReference>
<dbReference type="PROSITE" id="PS50889">
    <property type="entry name" value="S4"/>
    <property type="match status" value="1"/>
</dbReference>
<evidence type="ECO:0000256" key="2">
    <source>
        <dbReference type="ARBA" id="ARBA00022884"/>
    </source>
</evidence>
<evidence type="ECO:0000256" key="6">
    <source>
        <dbReference type="PIRSR" id="PIRSR606225-1"/>
    </source>
</evidence>
<dbReference type="PANTHER" id="PTHR21600:SF44">
    <property type="entry name" value="RIBOSOMAL LARGE SUBUNIT PSEUDOURIDINE SYNTHASE D"/>
    <property type="match status" value="1"/>
</dbReference>
<dbReference type="InterPro" id="IPR020103">
    <property type="entry name" value="PsdUridine_synth_cat_dom_sf"/>
</dbReference>
<dbReference type="CDD" id="cd02869">
    <property type="entry name" value="PseudoU_synth_RluA_like"/>
    <property type="match status" value="1"/>
</dbReference>
<dbReference type="NCBIfam" id="NF008385">
    <property type="entry name" value="PRK11180.1"/>
    <property type="match status" value="1"/>
</dbReference>
<dbReference type="GO" id="GO:0000455">
    <property type="term" value="P:enzyme-directed rRNA pseudouridine synthesis"/>
    <property type="evidence" value="ECO:0007669"/>
    <property type="project" value="TreeGrafter"/>
</dbReference>
<keyword evidence="2 7" id="KW-0694">RNA-binding</keyword>
<dbReference type="GO" id="GO:0160140">
    <property type="term" value="F:23S rRNA pseudouridine(1911/1915/1917) synthase activity"/>
    <property type="evidence" value="ECO:0007669"/>
    <property type="project" value="UniProtKB-EC"/>
</dbReference>
<evidence type="ECO:0000313" key="11">
    <source>
        <dbReference type="EMBL" id="OGI43626.1"/>
    </source>
</evidence>
<protein>
    <recommendedName>
        <fullName evidence="8">Pseudouridine synthase</fullName>
        <ecNumber evidence="8">5.4.99.-</ecNumber>
    </recommendedName>
</protein>
<name>A0A1F6TEY5_9PROT</name>
<evidence type="ECO:0000256" key="4">
    <source>
        <dbReference type="ARBA" id="ARBA00036882"/>
    </source>
</evidence>
<evidence type="ECO:0000256" key="7">
    <source>
        <dbReference type="PROSITE-ProRule" id="PRU00182"/>
    </source>
</evidence>
<evidence type="ECO:0000256" key="1">
    <source>
        <dbReference type="ARBA" id="ARBA00010876"/>
    </source>
</evidence>
<dbReference type="FunFam" id="3.30.2350.10:FF:000006">
    <property type="entry name" value="Pseudouridine synthase"/>
    <property type="match status" value="1"/>
</dbReference>
<dbReference type="Gene3D" id="3.10.290.10">
    <property type="entry name" value="RNA-binding S4 domain"/>
    <property type="match status" value="1"/>
</dbReference>
<dbReference type="AlphaFoldDB" id="A0A1F6TEY5"/>